<evidence type="ECO:0000256" key="2">
    <source>
        <dbReference type="ARBA" id="ARBA00023054"/>
    </source>
</evidence>
<feature type="compositionally biased region" description="Low complexity" evidence="4">
    <location>
        <begin position="657"/>
        <end position="682"/>
    </location>
</feature>
<feature type="compositionally biased region" description="Acidic residues" evidence="4">
    <location>
        <begin position="372"/>
        <end position="396"/>
    </location>
</feature>
<gene>
    <name evidence="5" type="ORF">VTJ83DRAFT_7203</name>
</gene>
<evidence type="ECO:0000256" key="3">
    <source>
        <dbReference type="SAM" id="Coils"/>
    </source>
</evidence>
<feature type="compositionally biased region" description="Pro residues" evidence="4">
    <location>
        <begin position="506"/>
        <end position="515"/>
    </location>
</feature>
<protein>
    <recommendedName>
        <fullName evidence="7">NIMA interactive protein</fullName>
    </recommendedName>
</protein>
<feature type="compositionally biased region" description="Basic and acidic residues" evidence="4">
    <location>
        <begin position="761"/>
        <end position="770"/>
    </location>
</feature>
<keyword evidence="6" id="KW-1185">Reference proteome</keyword>
<feature type="compositionally biased region" description="Acidic residues" evidence="4">
    <location>
        <begin position="430"/>
        <end position="449"/>
    </location>
</feature>
<evidence type="ECO:0000313" key="6">
    <source>
        <dbReference type="Proteomes" id="UP001600064"/>
    </source>
</evidence>
<dbReference type="Pfam" id="PF11559">
    <property type="entry name" value="ADIP"/>
    <property type="match status" value="1"/>
</dbReference>
<reference evidence="5 6" key="1">
    <citation type="journal article" date="2024" name="Commun. Biol.">
        <title>Comparative genomic analysis of thermophilic fungi reveals convergent evolutionary adaptations and gene losses.</title>
        <authorList>
            <person name="Steindorff A.S."/>
            <person name="Aguilar-Pontes M.V."/>
            <person name="Robinson A.J."/>
            <person name="Andreopoulos B."/>
            <person name="LaButti K."/>
            <person name="Kuo A."/>
            <person name="Mondo S."/>
            <person name="Riley R."/>
            <person name="Otillar R."/>
            <person name="Haridas S."/>
            <person name="Lipzen A."/>
            <person name="Grimwood J."/>
            <person name="Schmutz J."/>
            <person name="Clum A."/>
            <person name="Reid I.D."/>
            <person name="Moisan M.C."/>
            <person name="Butler G."/>
            <person name="Nguyen T.T.M."/>
            <person name="Dewar K."/>
            <person name="Conant G."/>
            <person name="Drula E."/>
            <person name="Henrissat B."/>
            <person name="Hansel C."/>
            <person name="Singer S."/>
            <person name="Hutchinson M.I."/>
            <person name="de Vries R.P."/>
            <person name="Natvig D.O."/>
            <person name="Powell A.J."/>
            <person name="Tsang A."/>
            <person name="Grigoriev I.V."/>
        </authorList>
    </citation>
    <scope>NUCLEOTIDE SEQUENCE [LARGE SCALE GENOMIC DNA]</scope>
    <source>
        <strain evidence="5 6">ATCC 22073</strain>
    </source>
</reference>
<feature type="compositionally biased region" description="Low complexity" evidence="4">
    <location>
        <begin position="891"/>
        <end position="907"/>
    </location>
</feature>
<evidence type="ECO:0000313" key="5">
    <source>
        <dbReference type="EMBL" id="KAL2264693.1"/>
    </source>
</evidence>
<dbReference type="EMBL" id="JAZGUE010000007">
    <property type="protein sequence ID" value="KAL2264693.1"/>
    <property type="molecule type" value="Genomic_DNA"/>
</dbReference>
<comment type="similarity">
    <text evidence="1">Belongs to the ADIP family.</text>
</comment>
<evidence type="ECO:0000256" key="1">
    <source>
        <dbReference type="ARBA" id="ARBA00009291"/>
    </source>
</evidence>
<name>A0ABR4D2Y9_9PEZI</name>
<comment type="caution">
    <text evidence="5">The sequence shown here is derived from an EMBL/GenBank/DDBJ whole genome shotgun (WGS) entry which is preliminary data.</text>
</comment>
<dbReference type="Proteomes" id="UP001600064">
    <property type="component" value="Unassembled WGS sequence"/>
</dbReference>
<organism evidence="5 6">
    <name type="scientific">Remersonia thermophila</name>
    <dbReference type="NCBI Taxonomy" id="72144"/>
    <lineage>
        <taxon>Eukaryota</taxon>
        <taxon>Fungi</taxon>
        <taxon>Dikarya</taxon>
        <taxon>Ascomycota</taxon>
        <taxon>Pezizomycotina</taxon>
        <taxon>Sordariomycetes</taxon>
        <taxon>Sordariomycetidae</taxon>
        <taxon>Sordariales</taxon>
        <taxon>Sordariales incertae sedis</taxon>
        <taxon>Remersonia</taxon>
    </lineage>
</organism>
<feature type="compositionally biased region" description="Low complexity" evidence="4">
    <location>
        <begin position="725"/>
        <end position="736"/>
    </location>
</feature>
<feature type="compositionally biased region" description="Pro residues" evidence="4">
    <location>
        <begin position="696"/>
        <end position="706"/>
    </location>
</feature>
<sequence>MIEPENLRTASLYINNQLLSRGLLRDGQTIDFARPGDTDGEVADTMSRIISVVNDLILRRDRDAEHRESLSTTLRALRAESLRQANDIQRLQDKCAEAQRKVGLSEAAEASLRTQLRSAEQTVHRLKEDAARTRTLVAQTRAACANEVRKRDRQIESLKKAVAEAGRARGAGKGVGLTSITVVGDVGGEGEMACAEPAWKDAGDLRTETNAFLAELAKGLSEENENLLQLIRRTVGQLKDMSGWDAVMAGGSQAEQGDGHALVLAANPADLALEVDAVLEHLRTILTNPSFVPIEEVVVREDEIHRLRDGWEKMESRWKEAVHLIDGWRRRMQASGRPVNVEELKMGLRLSPVKVKNVAETAHGYNLKLESEVEEDEEEEEEEGEMEEEEEEDDEDNGVRRPRTPRNEGPLDLVLQHGDEGAESDASGAFDEDEDVDVDVDDLDVEEPNVEILQQSFMMPLPPYPLRETRTSANRGPRPQRPPTKRSRLFPAITEEKTHELAAEEPPLPPPPPPPHLEKPHPSPSKRPLLSLRTVPPEEAAEVALPPSAALSAPDTWVDSPSESIADQRAAKTSAPAKDARPAAAAKRREPALKKKEAVPPPKRDVTTRREAAVARRKEAEVAKPAVPSRMVAAKPRPTRPPITRGRSEARPDEKQAPSSRQPRAPSVASASSARSAPAGGRRTAEPAPTASPTRRPNPSPAPSPTRSPQRVNSRLPLPRPDRANSVSGGSSSNDKNSGHLLPPPQQSPVNMAAIAAKLAASEREADAARVRAKLKAAKKGGVAAPAPISLPPPGASTSGAGEEADADGAAAPESASTSASSSACSSLEGRPRSAATAATTVSSHQEDDRDEDDEVDRLGAGEEEDGQDGREAEGADEEVDVLGLPPPVSAPAAAAASSSASLPSAAEVTSQARKLPAKKQQPPVQKRAPQRPVSAAALAPTKRTTAATTSSSLSSSSAAAAAAAASATTTTTTTTAAAAAAPRKRERRPSKAAGTRGSSRRRSTLSPWELDALIQGGTVAVDR</sequence>
<keyword evidence="2 3" id="KW-0175">Coiled coil</keyword>
<dbReference type="InterPro" id="IPR021622">
    <property type="entry name" value="Afadin/alpha-actinin-bd"/>
</dbReference>
<feature type="compositionally biased region" description="Basic and acidic residues" evidence="4">
    <location>
        <begin position="587"/>
        <end position="622"/>
    </location>
</feature>
<dbReference type="RefSeq" id="XP_070863420.1">
    <property type="nucleotide sequence ID" value="XM_071014000.1"/>
</dbReference>
<feature type="compositionally biased region" description="Low complexity" evidence="4">
    <location>
        <begin position="535"/>
        <end position="554"/>
    </location>
</feature>
<evidence type="ECO:0008006" key="7">
    <source>
        <dbReference type="Google" id="ProtNLM"/>
    </source>
</evidence>
<dbReference type="GeneID" id="98128644"/>
<feature type="region of interest" description="Disordered" evidence="4">
    <location>
        <begin position="365"/>
        <end position="1024"/>
    </location>
</feature>
<feature type="compositionally biased region" description="Basic and acidic residues" evidence="4">
    <location>
        <begin position="646"/>
        <end position="656"/>
    </location>
</feature>
<feature type="compositionally biased region" description="Acidic residues" evidence="4">
    <location>
        <begin position="849"/>
        <end position="867"/>
    </location>
</feature>
<feature type="coiled-coil region" evidence="3">
    <location>
        <begin position="74"/>
        <end position="136"/>
    </location>
</feature>
<feature type="compositionally biased region" description="Low complexity" evidence="4">
    <location>
        <begin position="936"/>
        <end position="982"/>
    </location>
</feature>
<proteinExistence type="inferred from homology"/>
<accession>A0ABR4D2Y9</accession>
<evidence type="ECO:0000256" key="4">
    <source>
        <dbReference type="SAM" id="MobiDB-lite"/>
    </source>
</evidence>
<feature type="compositionally biased region" description="Low complexity" evidence="4">
    <location>
        <begin position="808"/>
        <end position="827"/>
    </location>
</feature>